<name>A0A7S2JY20_9STRA</name>
<protein>
    <recommendedName>
        <fullName evidence="2">Helicase-associated domain-containing protein</fullName>
    </recommendedName>
</protein>
<feature type="compositionally biased region" description="Basic residues" evidence="1">
    <location>
        <begin position="55"/>
        <end position="68"/>
    </location>
</feature>
<accession>A0A7S2JY20</accession>
<dbReference type="PANTHER" id="PTHR33418:SF1">
    <property type="entry name" value="HELICASE-ASSOCIATED DOMAIN-CONTAINING PROTEIN"/>
    <property type="match status" value="1"/>
</dbReference>
<dbReference type="Pfam" id="PF03457">
    <property type="entry name" value="HA"/>
    <property type="match status" value="3"/>
</dbReference>
<sequence length="504" mass="59670">MATQQNKDTTVPNEDEPDISRDLIPPFALGTVSFLSTYLDRRDKTNAEVDERYGKKPKKDKNKRKREPKPKPAQLLNESDLEDDEDELFQHFLMQHNTQFEKDDDSDEESESEDDDENSQSEDPNLRLLEEVPVDEEVEEEVQDDDDCADDMFKHFTTYQDTIDHEEEERKRKKAEDDAQKKMVNHKNNLETRWNENYEKLVAYKEKYGDCEVPQTYPGSLGGWVNQQRRAYKLLQTNKIAKSNLVNIENRVAKLKELNFTWVLPRGGKPNRGENKRTKYSEEELAETRTEKNRRPPTAKQEKHWMEQFHQLRQFKNRFDSFDVPADYNKSLMLWARTQRRHYKLLKEGKYSIMTGDRIKKLEGIGFDFVLLTANGEPRKPRGICADGKPSASKKTPLEKREDYLKREEEKWMKMFEALKLYKSIHGDFTVPGSYKKEPKLLQWCHYQRKQWRNGREGVDSNLTVEHRKLLDGIGFPWEISRRQSSRLSKRPTDLFIMGFNVKK</sequence>
<evidence type="ECO:0000256" key="1">
    <source>
        <dbReference type="SAM" id="MobiDB-lite"/>
    </source>
</evidence>
<dbReference type="InterPro" id="IPR005114">
    <property type="entry name" value="Helicase_assoc"/>
</dbReference>
<organism evidence="3">
    <name type="scientific">Leptocylindrus danicus</name>
    <dbReference type="NCBI Taxonomy" id="163516"/>
    <lineage>
        <taxon>Eukaryota</taxon>
        <taxon>Sar</taxon>
        <taxon>Stramenopiles</taxon>
        <taxon>Ochrophyta</taxon>
        <taxon>Bacillariophyta</taxon>
        <taxon>Coscinodiscophyceae</taxon>
        <taxon>Chaetocerotophycidae</taxon>
        <taxon>Leptocylindrales</taxon>
        <taxon>Leptocylindraceae</taxon>
        <taxon>Leptocylindrus</taxon>
    </lineage>
</organism>
<evidence type="ECO:0000259" key="2">
    <source>
        <dbReference type="Pfam" id="PF03457"/>
    </source>
</evidence>
<feature type="domain" description="Helicase-associated" evidence="2">
    <location>
        <begin position="301"/>
        <end position="367"/>
    </location>
</feature>
<dbReference type="AlphaFoldDB" id="A0A7S2JY20"/>
<reference evidence="3" key="1">
    <citation type="submission" date="2021-01" db="EMBL/GenBank/DDBJ databases">
        <authorList>
            <person name="Corre E."/>
            <person name="Pelletier E."/>
            <person name="Niang G."/>
            <person name="Scheremetjew M."/>
            <person name="Finn R."/>
            <person name="Kale V."/>
            <person name="Holt S."/>
            <person name="Cochrane G."/>
            <person name="Meng A."/>
            <person name="Brown T."/>
            <person name="Cohen L."/>
        </authorList>
    </citation>
    <scope>NUCLEOTIDE SEQUENCE</scope>
    <source>
        <strain evidence="3">B650</strain>
    </source>
</reference>
<dbReference type="Gene3D" id="6.10.140.530">
    <property type="match status" value="3"/>
</dbReference>
<feature type="domain" description="Helicase-associated" evidence="2">
    <location>
        <begin position="191"/>
        <end position="260"/>
    </location>
</feature>
<proteinExistence type="predicted"/>
<feature type="region of interest" description="Disordered" evidence="1">
    <location>
        <begin position="161"/>
        <end position="181"/>
    </location>
</feature>
<feature type="region of interest" description="Disordered" evidence="1">
    <location>
        <begin position="267"/>
        <end position="302"/>
    </location>
</feature>
<gene>
    <name evidence="3" type="ORF">LDAN0321_LOCUS2747</name>
</gene>
<feature type="compositionally biased region" description="Basic and acidic residues" evidence="1">
    <location>
        <begin position="271"/>
        <end position="302"/>
    </location>
</feature>
<feature type="region of interest" description="Disordered" evidence="1">
    <location>
        <begin position="1"/>
        <end position="130"/>
    </location>
</feature>
<feature type="compositionally biased region" description="Polar residues" evidence="1">
    <location>
        <begin position="1"/>
        <end position="12"/>
    </location>
</feature>
<feature type="compositionally biased region" description="Basic and acidic residues" evidence="1">
    <location>
        <begin position="168"/>
        <end position="181"/>
    </location>
</feature>
<dbReference type="PANTHER" id="PTHR33418">
    <property type="entry name" value="HELICASE-ASSOCIATED"/>
    <property type="match status" value="1"/>
</dbReference>
<evidence type="ECO:0000313" key="3">
    <source>
        <dbReference type="EMBL" id="CAD9560845.1"/>
    </source>
</evidence>
<feature type="domain" description="Helicase-associated" evidence="2">
    <location>
        <begin position="409"/>
        <end position="476"/>
    </location>
</feature>
<dbReference type="EMBL" id="HBGY01004580">
    <property type="protein sequence ID" value="CAD9560845.1"/>
    <property type="molecule type" value="Transcribed_RNA"/>
</dbReference>
<feature type="compositionally biased region" description="Basic and acidic residues" evidence="1">
    <location>
        <begin position="39"/>
        <end position="54"/>
    </location>
</feature>
<feature type="compositionally biased region" description="Acidic residues" evidence="1">
    <location>
        <begin position="102"/>
        <end position="120"/>
    </location>
</feature>